<dbReference type="Pfam" id="PF12697">
    <property type="entry name" value="Abhydrolase_6"/>
    <property type="match status" value="1"/>
</dbReference>
<dbReference type="PANTHER" id="PTHR46438:SF12">
    <property type="entry name" value="ALPHA_BETA-HYDROLASES SUPERFAMILY PROTEIN"/>
    <property type="match status" value="1"/>
</dbReference>
<evidence type="ECO:0000256" key="1">
    <source>
        <dbReference type="SAM" id="MobiDB-lite"/>
    </source>
</evidence>
<name>A0ABQ6N3J2_9STRA</name>
<protein>
    <recommendedName>
        <fullName evidence="3">AB hydrolase-1 domain-containing protein</fullName>
    </recommendedName>
</protein>
<evidence type="ECO:0000259" key="3">
    <source>
        <dbReference type="Pfam" id="PF12697"/>
    </source>
</evidence>
<feature type="chain" id="PRO_5046614425" description="AB hydrolase-1 domain-containing protein" evidence="2">
    <location>
        <begin position="18"/>
        <end position="386"/>
    </location>
</feature>
<comment type="caution">
    <text evidence="4">The sequence shown here is derived from an EMBL/GenBank/DDBJ whole genome shotgun (WGS) entry which is preliminary data.</text>
</comment>
<organism evidence="4 5">
    <name type="scientific">Tetraparma gracilis</name>
    <dbReference type="NCBI Taxonomy" id="2962635"/>
    <lineage>
        <taxon>Eukaryota</taxon>
        <taxon>Sar</taxon>
        <taxon>Stramenopiles</taxon>
        <taxon>Ochrophyta</taxon>
        <taxon>Bolidophyceae</taxon>
        <taxon>Parmales</taxon>
        <taxon>Triparmaceae</taxon>
        <taxon>Tetraparma</taxon>
    </lineage>
</organism>
<evidence type="ECO:0000313" key="4">
    <source>
        <dbReference type="EMBL" id="GMI38699.1"/>
    </source>
</evidence>
<dbReference type="EMBL" id="BRYB01000839">
    <property type="protein sequence ID" value="GMI38699.1"/>
    <property type="molecule type" value="Genomic_DNA"/>
</dbReference>
<keyword evidence="5" id="KW-1185">Reference proteome</keyword>
<dbReference type="Gene3D" id="3.40.50.1820">
    <property type="entry name" value="alpha/beta hydrolase"/>
    <property type="match status" value="1"/>
</dbReference>
<dbReference type="SUPFAM" id="SSF53474">
    <property type="entry name" value="alpha/beta-Hydrolases"/>
    <property type="match status" value="1"/>
</dbReference>
<sequence>MLLLCCLLLLLPPPLSALLPAPPPASAPPLLPHLSHLYSPPSSPSTFPTRYQHHPSPAPSAPPLLLVHGFGGSADHWRRNLPPLSSLYDTYAVDLLGYGYSCKPPPRSTRESPLNGEPRRAAELAGLPRKYNGPAYEDQPPPFGPVGSTQFTRMRHPTGSAYNFYTWSDQLADFAESVMLPGSGHGKVFLACNSVGCSAGLQLAIDRPDLVAGVYLLNPSLRMLNEKRVLPPAVPLVTALQWLLRETPLGGAFFGRVATRKTVEQVLKQAYHDEEQVSPELVDCILTPGLLPGAAAVFLDFISYSAGPLPEEQLKILSAAGGAPVGIGWGEEDPWESAREGRAYERNGCVRSFETFPGVGHCPQDENPKVVNEAIARFIGGVLNVA</sequence>
<feature type="signal peptide" evidence="2">
    <location>
        <begin position="1"/>
        <end position="17"/>
    </location>
</feature>
<gene>
    <name evidence="4" type="ORF">TeGR_g533</name>
</gene>
<dbReference type="PANTHER" id="PTHR46438">
    <property type="entry name" value="ALPHA/BETA-HYDROLASES SUPERFAMILY PROTEIN"/>
    <property type="match status" value="1"/>
</dbReference>
<accession>A0ABQ6N3J2</accession>
<keyword evidence="2" id="KW-0732">Signal</keyword>
<feature type="region of interest" description="Disordered" evidence="1">
    <location>
        <begin position="41"/>
        <end position="60"/>
    </location>
</feature>
<proteinExistence type="predicted"/>
<dbReference type="InterPro" id="IPR000073">
    <property type="entry name" value="AB_hydrolase_1"/>
</dbReference>
<evidence type="ECO:0000313" key="5">
    <source>
        <dbReference type="Proteomes" id="UP001165060"/>
    </source>
</evidence>
<feature type="domain" description="AB hydrolase-1" evidence="3">
    <location>
        <begin position="64"/>
        <end position="374"/>
    </location>
</feature>
<dbReference type="InterPro" id="IPR029058">
    <property type="entry name" value="AB_hydrolase_fold"/>
</dbReference>
<reference evidence="4 5" key="1">
    <citation type="journal article" date="2023" name="Commun. Biol.">
        <title>Genome analysis of Parmales, the sister group of diatoms, reveals the evolutionary specialization of diatoms from phago-mixotrophs to photoautotrophs.</title>
        <authorList>
            <person name="Ban H."/>
            <person name="Sato S."/>
            <person name="Yoshikawa S."/>
            <person name="Yamada K."/>
            <person name="Nakamura Y."/>
            <person name="Ichinomiya M."/>
            <person name="Sato N."/>
            <person name="Blanc-Mathieu R."/>
            <person name="Endo H."/>
            <person name="Kuwata A."/>
            <person name="Ogata H."/>
        </authorList>
    </citation>
    <scope>NUCLEOTIDE SEQUENCE [LARGE SCALE GENOMIC DNA]</scope>
</reference>
<dbReference type="Proteomes" id="UP001165060">
    <property type="component" value="Unassembled WGS sequence"/>
</dbReference>
<evidence type="ECO:0000256" key="2">
    <source>
        <dbReference type="SAM" id="SignalP"/>
    </source>
</evidence>